<keyword evidence="8 9" id="KW-0472">Membrane</keyword>
<comment type="catalytic activity">
    <reaction evidence="1 9">
        <text>riboflavin(in) = riboflavin(out)</text>
        <dbReference type="Rhea" id="RHEA:35015"/>
        <dbReference type="ChEBI" id="CHEBI:57986"/>
    </reaction>
</comment>
<evidence type="ECO:0000256" key="1">
    <source>
        <dbReference type="ARBA" id="ARBA00000215"/>
    </source>
</evidence>
<evidence type="ECO:0000256" key="9">
    <source>
        <dbReference type="RuleBase" id="RU368035"/>
    </source>
</evidence>
<comment type="similarity">
    <text evidence="3 9">Belongs to the riboflavin transporter family.</text>
</comment>
<feature type="transmembrane region" description="Helical" evidence="9">
    <location>
        <begin position="50"/>
        <end position="74"/>
    </location>
</feature>
<dbReference type="EMBL" id="CACVKT020008980">
    <property type="protein sequence ID" value="CAC5419056.1"/>
    <property type="molecule type" value="Genomic_DNA"/>
</dbReference>
<dbReference type="OrthoDB" id="9995836at2759"/>
<dbReference type="Proteomes" id="UP000507470">
    <property type="component" value="Unassembled WGS sequence"/>
</dbReference>
<dbReference type="PANTHER" id="PTHR12929:SF10">
    <property type="entry name" value="RIBOFLAVIN TRANSPORTER"/>
    <property type="match status" value="1"/>
</dbReference>
<comment type="caution">
    <text evidence="9">Lacks conserved residue(s) required for the propagation of feature annotation.</text>
</comment>
<feature type="transmembrane region" description="Helical" evidence="9">
    <location>
        <begin position="12"/>
        <end position="30"/>
    </location>
</feature>
<evidence type="ECO:0000256" key="4">
    <source>
        <dbReference type="ARBA" id="ARBA00022448"/>
    </source>
</evidence>
<evidence type="ECO:0000256" key="2">
    <source>
        <dbReference type="ARBA" id="ARBA00004651"/>
    </source>
</evidence>
<evidence type="ECO:0000256" key="3">
    <source>
        <dbReference type="ARBA" id="ARBA00006366"/>
    </source>
</evidence>
<evidence type="ECO:0000256" key="6">
    <source>
        <dbReference type="ARBA" id="ARBA00022692"/>
    </source>
</evidence>
<dbReference type="PANTHER" id="PTHR12929">
    <property type="entry name" value="SOLUTE CARRIER FAMILY 52"/>
    <property type="match status" value="1"/>
</dbReference>
<feature type="transmembrane region" description="Helical" evidence="9">
    <location>
        <begin position="83"/>
        <end position="102"/>
    </location>
</feature>
<keyword evidence="5 9" id="KW-1003">Cell membrane</keyword>
<evidence type="ECO:0000256" key="8">
    <source>
        <dbReference type="ARBA" id="ARBA00023136"/>
    </source>
</evidence>
<proteinExistence type="inferred from homology"/>
<protein>
    <recommendedName>
        <fullName evidence="9">Riboflavin transporter</fullName>
    </recommendedName>
</protein>
<gene>
    <name evidence="10" type="ORF">MCOR_51444</name>
</gene>
<name>A0A6J8EGE5_MYTCO</name>
<accession>A0A6J8EGE5</accession>
<keyword evidence="4 9" id="KW-0813">Transport</keyword>
<comment type="subcellular location">
    <subcellularLocation>
        <location evidence="2 9">Cell membrane</location>
        <topology evidence="2 9">Multi-pass membrane protein</topology>
    </subcellularLocation>
</comment>
<feature type="transmembrane region" description="Helical" evidence="9">
    <location>
        <begin position="114"/>
        <end position="137"/>
    </location>
</feature>
<evidence type="ECO:0000256" key="7">
    <source>
        <dbReference type="ARBA" id="ARBA00022989"/>
    </source>
</evidence>
<sequence>MGTDAFQCKEVNIIVYLLVVLFGIGSWVDINGMFVEIPVFVQHLPERWKLPSYLSIITQLANIGPIFIAVMYIVSKKYIWERIAVYAVLCTGSASCVLLSFFCKETTVIAGDLHSTALLVLHFILSLTDCTTSVLFLPFMATFKRQYICQVILLEKALVD</sequence>
<evidence type="ECO:0000313" key="10">
    <source>
        <dbReference type="EMBL" id="CAC5419056.1"/>
    </source>
</evidence>
<keyword evidence="6 9" id="KW-0812">Transmembrane</keyword>
<dbReference type="Pfam" id="PF06237">
    <property type="entry name" value="SLC52_ribofla_tr"/>
    <property type="match status" value="1"/>
</dbReference>
<dbReference type="GO" id="GO:0032217">
    <property type="term" value="F:riboflavin transmembrane transporter activity"/>
    <property type="evidence" value="ECO:0007669"/>
    <property type="project" value="UniProtKB-UniRule"/>
</dbReference>
<evidence type="ECO:0000256" key="5">
    <source>
        <dbReference type="ARBA" id="ARBA00022475"/>
    </source>
</evidence>
<keyword evidence="11" id="KW-1185">Reference proteome</keyword>
<dbReference type="GO" id="GO:0005886">
    <property type="term" value="C:plasma membrane"/>
    <property type="evidence" value="ECO:0007669"/>
    <property type="project" value="UniProtKB-SubCell"/>
</dbReference>
<reference evidence="10 11" key="1">
    <citation type="submission" date="2020-06" db="EMBL/GenBank/DDBJ databases">
        <authorList>
            <person name="Li R."/>
            <person name="Bekaert M."/>
        </authorList>
    </citation>
    <scope>NUCLEOTIDE SEQUENCE [LARGE SCALE GENOMIC DNA]</scope>
    <source>
        <strain evidence="11">wild</strain>
    </source>
</reference>
<keyword evidence="7 9" id="KW-1133">Transmembrane helix</keyword>
<dbReference type="AlphaFoldDB" id="A0A6J8EGE5"/>
<comment type="function">
    <text evidence="9">Plasma membrane transporter mediating the uptake by cells of the water soluble vitamin B2/riboflavin that plays a key role in biochemical oxidation-reduction reactions of the carbohydrate, lipid, and amino acid metabolism.</text>
</comment>
<organism evidence="10 11">
    <name type="scientific">Mytilus coruscus</name>
    <name type="common">Sea mussel</name>
    <dbReference type="NCBI Taxonomy" id="42192"/>
    <lineage>
        <taxon>Eukaryota</taxon>
        <taxon>Metazoa</taxon>
        <taxon>Spiralia</taxon>
        <taxon>Lophotrochozoa</taxon>
        <taxon>Mollusca</taxon>
        <taxon>Bivalvia</taxon>
        <taxon>Autobranchia</taxon>
        <taxon>Pteriomorphia</taxon>
        <taxon>Mytilida</taxon>
        <taxon>Mytiloidea</taxon>
        <taxon>Mytilidae</taxon>
        <taxon>Mytilinae</taxon>
        <taxon>Mytilus</taxon>
    </lineage>
</organism>
<evidence type="ECO:0000313" key="11">
    <source>
        <dbReference type="Proteomes" id="UP000507470"/>
    </source>
</evidence>
<dbReference type="InterPro" id="IPR009357">
    <property type="entry name" value="Riboflavin_transptr"/>
</dbReference>